<dbReference type="RefSeq" id="WP_077833192.1">
    <property type="nucleotide sequence ID" value="NZ_CP096983.1"/>
</dbReference>
<sequence>MNNILLSIDWDYFIPIKREWCGSYLENSKNVQALWYKRYFKYNSVGRNIVNEVKVGKIINGFWEKINKAFYVKKDAKIYVTDSHKWSYKIAKENNCKYVINVDAHSDLGYEGIQSLLFEVNCSNWLGKLLGDGLIKGASIIYSPYTYENKDIFREINDKFSLRYHGFSDIKDNVNIYAIHVCRSGMWTPPWLDNSFYNFVKKSGRKIVKKYCSLRQWEPKDIRLSDRLDYLYYS</sequence>
<dbReference type="Proteomes" id="UP000190951">
    <property type="component" value="Chromosome"/>
</dbReference>
<keyword evidence="2" id="KW-1185">Reference proteome</keyword>
<gene>
    <name evidence="1" type="ORF">CROST_034020</name>
</gene>
<name>A0A1S8MBU4_9CLOT</name>
<proteinExistence type="predicted"/>
<organism evidence="1 2">
    <name type="scientific">Clostridium felsineum</name>
    <dbReference type="NCBI Taxonomy" id="36839"/>
    <lineage>
        <taxon>Bacteria</taxon>
        <taxon>Bacillati</taxon>
        <taxon>Bacillota</taxon>
        <taxon>Clostridia</taxon>
        <taxon>Eubacteriales</taxon>
        <taxon>Clostridiaceae</taxon>
        <taxon>Clostridium</taxon>
    </lineage>
</organism>
<evidence type="ECO:0000313" key="2">
    <source>
        <dbReference type="Proteomes" id="UP000190951"/>
    </source>
</evidence>
<reference evidence="1 2" key="1">
    <citation type="submission" date="2022-04" db="EMBL/GenBank/DDBJ databases">
        <title>Genome sequence of C. roseum typestrain.</title>
        <authorList>
            <person name="Poehlein A."/>
            <person name="Schoch T."/>
            <person name="Duerre P."/>
            <person name="Daniel R."/>
        </authorList>
    </citation>
    <scope>NUCLEOTIDE SEQUENCE [LARGE SCALE GENOMIC DNA]</scope>
    <source>
        <strain evidence="1 2">DSM 7320</strain>
    </source>
</reference>
<dbReference type="EMBL" id="CP096983">
    <property type="protein sequence ID" value="URZ12679.1"/>
    <property type="molecule type" value="Genomic_DNA"/>
</dbReference>
<dbReference type="KEGG" id="crw:CROST_034020"/>
<protein>
    <submittedName>
        <fullName evidence="1">Uncharacterized protein</fullName>
    </submittedName>
</protein>
<dbReference type="AlphaFoldDB" id="A0A1S8MBU4"/>
<evidence type="ECO:0000313" key="1">
    <source>
        <dbReference type="EMBL" id="URZ12679.1"/>
    </source>
</evidence>
<dbReference type="STRING" id="84029.CROST_40680"/>
<accession>A0A1S8MBU4</accession>